<dbReference type="Proteomes" id="UP000469559">
    <property type="component" value="Unassembled WGS sequence"/>
</dbReference>
<dbReference type="AlphaFoldDB" id="A0A8T9BIW1"/>
<dbReference type="SUPFAM" id="SSF48403">
    <property type="entry name" value="Ankyrin repeat"/>
    <property type="match status" value="2"/>
</dbReference>
<evidence type="ECO:0000256" key="2">
    <source>
        <dbReference type="ARBA" id="ARBA00023043"/>
    </source>
</evidence>
<gene>
    <name evidence="5" type="ORF">LARI1_G003658</name>
</gene>
<dbReference type="InterPro" id="IPR036770">
    <property type="entry name" value="Ankyrin_rpt-contain_sf"/>
</dbReference>
<feature type="repeat" description="ANK" evidence="3">
    <location>
        <begin position="110"/>
        <end position="144"/>
    </location>
</feature>
<evidence type="ECO:0000256" key="1">
    <source>
        <dbReference type="ARBA" id="ARBA00022737"/>
    </source>
</evidence>
<name>A0A8T9BIW1_9HELO</name>
<evidence type="ECO:0000313" key="5">
    <source>
        <dbReference type="EMBL" id="TVY18152.1"/>
    </source>
</evidence>
<evidence type="ECO:0000256" key="3">
    <source>
        <dbReference type="PROSITE-ProRule" id="PRU00023"/>
    </source>
</evidence>
<dbReference type="Pfam" id="PF00023">
    <property type="entry name" value="Ank"/>
    <property type="match status" value="1"/>
</dbReference>
<reference evidence="5 6" key="1">
    <citation type="submission" date="2018-05" db="EMBL/GenBank/DDBJ databases">
        <title>Whole genome sequencing for identification of molecular markers to develop diagnostic detection tools for the regulated plant pathogen Lachnellula willkommii.</title>
        <authorList>
            <person name="Giroux E."/>
            <person name="Bilodeau G."/>
        </authorList>
    </citation>
    <scope>NUCLEOTIDE SEQUENCE [LARGE SCALE GENOMIC DNA]</scope>
    <source>
        <strain evidence="5 6">CBS 203.66</strain>
    </source>
</reference>
<feature type="repeat" description="ANK" evidence="3">
    <location>
        <begin position="230"/>
        <end position="262"/>
    </location>
</feature>
<keyword evidence="6" id="KW-1185">Reference proteome</keyword>
<comment type="caution">
    <text evidence="5">The sequence shown here is derived from an EMBL/GenBank/DDBJ whole genome shotgun (WGS) entry which is preliminary data.</text>
</comment>
<dbReference type="EMBL" id="QGMF01000193">
    <property type="protein sequence ID" value="TVY18152.1"/>
    <property type="molecule type" value="Genomic_DNA"/>
</dbReference>
<evidence type="ECO:0000313" key="6">
    <source>
        <dbReference type="Proteomes" id="UP000469559"/>
    </source>
</evidence>
<dbReference type="PROSITE" id="PS50088">
    <property type="entry name" value="ANK_REPEAT"/>
    <property type="match status" value="5"/>
</dbReference>
<feature type="repeat" description="ANK" evidence="3">
    <location>
        <begin position="197"/>
        <end position="229"/>
    </location>
</feature>
<dbReference type="InterPro" id="IPR002110">
    <property type="entry name" value="Ankyrin_rpt"/>
</dbReference>
<feature type="repeat" description="ANK" evidence="3">
    <location>
        <begin position="301"/>
        <end position="333"/>
    </location>
</feature>
<organism evidence="5 6">
    <name type="scientific">Lachnellula arida</name>
    <dbReference type="NCBI Taxonomy" id="1316785"/>
    <lineage>
        <taxon>Eukaryota</taxon>
        <taxon>Fungi</taxon>
        <taxon>Dikarya</taxon>
        <taxon>Ascomycota</taxon>
        <taxon>Pezizomycotina</taxon>
        <taxon>Leotiomycetes</taxon>
        <taxon>Helotiales</taxon>
        <taxon>Lachnaceae</taxon>
        <taxon>Lachnellula</taxon>
    </lineage>
</organism>
<dbReference type="OrthoDB" id="3563743at2759"/>
<dbReference type="Pfam" id="PF12796">
    <property type="entry name" value="Ank_2"/>
    <property type="match status" value="2"/>
</dbReference>
<evidence type="ECO:0000256" key="4">
    <source>
        <dbReference type="SAM" id="MobiDB-lite"/>
    </source>
</evidence>
<dbReference type="PANTHER" id="PTHR24198">
    <property type="entry name" value="ANKYRIN REPEAT AND PROTEIN KINASE DOMAIN-CONTAINING PROTEIN"/>
    <property type="match status" value="1"/>
</dbReference>
<feature type="region of interest" description="Disordered" evidence="4">
    <location>
        <begin position="369"/>
        <end position="402"/>
    </location>
</feature>
<feature type="repeat" description="ANK" evidence="3">
    <location>
        <begin position="164"/>
        <end position="196"/>
    </location>
</feature>
<proteinExistence type="predicted"/>
<dbReference type="Gene3D" id="1.25.40.20">
    <property type="entry name" value="Ankyrin repeat-containing domain"/>
    <property type="match status" value="3"/>
</dbReference>
<sequence>MAVNGNNHESYLAKIIELLPTSCFTTPSKQGSMALMQAIDFHDISVATALLAAYPELAETPFRDPLDGKFIYPIHFASQIASHRDADDALDIVKALMRLDSKQSSVRDSQGRTPLHFAVTGSNSSDRATKWLIENGGSVNAITSDTCMNLLLDAGADIDQQDKLGCTLGHIAALAGQEHLVKAVIDRRAKIHIKDNSGRTMLHCAVTKRSPSIVSMLLKAGLDINAQTLEGITPLHLAVQLYRSDILRLLIDQGADMSVRNGLDFTSLHQRVFTGDEITLRPLLDLIKARKSSLIHARDSKQRTSLHIAAILARSSAAAHLLSYGADPGSTDEDGNTPLHLVIASSNEDIQRSPGDRIEFCRSTCEYLSTQNPESSPAPELLIKTKTDQHPRTSHTQETTYC</sequence>
<dbReference type="PANTHER" id="PTHR24198:SF165">
    <property type="entry name" value="ANKYRIN REPEAT-CONTAINING PROTEIN-RELATED"/>
    <property type="match status" value="1"/>
</dbReference>
<dbReference type="PROSITE" id="PS50297">
    <property type="entry name" value="ANK_REP_REGION"/>
    <property type="match status" value="3"/>
</dbReference>
<dbReference type="SMART" id="SM00248">
    <property type="entry name" value="ANK"/>
    <property type="match status" value="8"/>
</dbReference>
<keyword evidence="2 3" id="KW-0040">ANK repeat</keyword>
<protein>
    <submittedName>
        <fullName evidence="5">Putative ankyrin repeat protein</fullName>
    </submittedName>
</protein>
<accession>A0A8T9BIW1</accession>
<keyword evidence="1" id="KW-0677">Repeat</keyword>